<dbReference type="PANTHER" id="PTHR11908">
    <property type="entry name" value="XANTHINE DEHYDROGENASE"/>
    <property type="match status" value="1"/>
</dbReference>
<dbReference type="PANTHER" id="PTHR11908:SF153">
    <property type="entry name" value="DEHYDROGENASE"/>
    <property type="match status" value="1"/>
</dbReference>
<dbReference type="InterPro" id="IPR000674">
    <property type="entry name" value="Ald_Oxase/Xan_DH_a/b"/>
</dbReference>
<dbReference type="EMBL" id="JBJGBS010000008">
    <property type="protein sequence ID" value="MFO3704077.1"/>
    <property type="molecule type" value="Genomic_DNA"/>
</dbReference>
<feature type="region of interest" description="Disordered" evidence="1">
    <location>
        <begin position="1"/>
        <end position="35"/>
    </location>
</feature>
<dbReference type="InterPro" id="IPR036856">
    <property type="entry name" value="Ald_Oxase/Xan_DH_a/b_sf"/>
</dbReference>
<proteinExistence type="predicted"/>
<reference evidence="3 6" key="2">
    <citation type="submission" date="2024-11" db="EMBL/GenBank/DDBJ databases">
        <title>Genome sequencing of Xanthomonas codiaei.</title>
        <authorList>
            <person name="Studholme D.J."/>
        </authorList>
    </citation>
    <scope>NUCLEOTIDE SEQUENCE [LARGE SCALE GENOMIC DNA]</scope>
    <source>
        <strain evidence="3 6">NCPPB 4350</strain>
    </source>
</reference>
<gene>
    <name evidence="3" type="ORF">ACI6Q5_03620</name>
    <name evidence="4" type="ORF">XcodCFBP4690_02505</name>
</gene>
<dbReference type="InterPro" id="IPR008274">
    <property type="entry name" value="AldOxase/xan_DH_MoCoBD1"/>
</dbReference>
<accession>A0A2S7CWI4</accession>
<organism evidence="4 5">
    <name type="scientific">Xanthomonas codiaei</name>
    <dbReference type="NCBI Taxonomy" id="56463"/>
    <lineage>
        <taxon>Bacteria</taxon>
        <taxon>Pseudomonadati</taxon>
        <taxon>Pseudomonadota</taxon>
        <taxon>Gammaproteobacteria</taxon>
        <taxon>Lysobacterales</taxon>
        <taxon>Lysobacteraceae</taxon>
        <taxon>Xanthomonas</taxon>
    </lineage>
</organism>
<dbReference type="GO" id="GO:0016491">
    <property type="term" value="F:oxidoreductase activity"/>
    <property type="evidence" value="ECO:0007669"/>
    <property type="project" value="InterPro"/>
</dbReference>
<dbReference type="SMART" id="SM01008">
    <property type="entry name" value="Ald_Xan_dh_C"/>
    <property type="match status" value="1"/>
</dbReference>
<dbReference type="Gene3D" id="3.90.1170.50">
    <property type="entry name" value="Aldehyde oxidase/xanthine dehydrogenase, a/b hammerhead"/>
    <property type="match status" value="1"/>
</dbReference>
<evidence type="ECO:0000313" key="6">
    <source>
        <dbReference type="Proteomes" id="UP001637990"/>
    </source>
</evidence>
<protein>
    <submittedName>
        <fullName evidence="4">Aldehyde oxidase</fullName>
    </submittedName>
    <submittedName>
        <fullName evidence="3">Xanthine dehydrogenase family protein molybdopterin-binding subunit</fullName>
    </submittedName>
</protein>
<evidence type="ECO:0000259" key="2">
    <source>
        <dbReference type="SMART" id="SM01008"/>
    </source>
</evidence>
<dbReference type="InterPro" id="IPR046867">
    <property type="entry name" value="AldOxase/xan_DH_MoCoBD2"/>
</dbReference>
<evidence type="ECO:0000313" key="3">
    <source>
        <dbReference type="EMBL" id="MFO3704077.1"/>
    </source>
</evidence>
<dbReference type="Pfam" id="PF02738">
    <property type="entry name" value="MoCoBD_1"/>
    <property type="match status" value="1"/>
</dbReference>
<dbReference type="SUPFAM" id="SSF56003">
    <property type="entry name" value="Molybdenum cofactor-binding domain"/>
    <property type="match status" value="1"/>
</dbReference>
<dbReference type="RefSeq" id="WP_104539502.1">
    <property type="nucleotide sequence ID" value="NZ_JBJGBS010000008.1"/>
</dbReference>
<dbReference type="InterPro" id="IPR037165">
    <property type="entry name" value="AldOxase/xan_DH_Mopterin-bd_sf"/>
</dbReference>
<dbReference type="GO" id="GO:0005506">
    <property type="term" value="F:iron ion binding"/>
    <property type="evidence" value="ECO:0007669"/>
    <property type="project" value="InterPro"/>
</dbReference>
<dbReference type="SUPFAM" id="SSF54665">
    <property type="entry name" value="CO dehydrogenase molybdoprotein N-domain-like"/>
    <property type="match status" value="1"/>
</dbReference>
<dbReference type="EMBL" id="MDEC01000003">
    <property type="protein sequence ID" value="PPU65926.1"/>
    <property type="molecule type" value="Genomic_DNA"/>
</dbReference>
<feature type="compositionally biased region" description="Polar residues" evidence="1">
    <location>
        <begin position="1"/>
        <end position="13"/>
    </location>
</feature>
<sequence length="765" mass="83462">MNARSSDLSNTELTPPVADRGTGFRPTGTGVPRIDGRAKVTGQARYAAEWPVPDLAYGVVVSSSIAKGTIVGFDLAAARAVPGVLEIVTHENRPHMRGMDLFYKDMTAPPGSPFRPLYDNVILYSGQPVALVVADTFEAARHAAQLVQVEYAQEPHQTDLMTQLDRAHKPKGMRAGFTPPPKDKGKPDTAFADAACQVQADYYSGVEHHNPMELFASTVIREDDGHFTIYDKTQGSQNSRWYVSHVFGLSKRKVTVRNPYVGGAFGSGLRPQYQLALAVMASILLDRSVRVVLTRQQMFTFGHRPETVQRLKLGADRDGTLRAIWHEAIAETSRIEDYVEVVVNWSGQLYACDNVHLGYNLVSLDQYSPMDMRAPGATHGMHALEVAMDELSYEVGIDPLALRLKNYAEVNPADDTPFSSKALRECYQQGAERFGWSQRPLQTRARKEGREWVGWGMATGQWDAMQMFARAHAVLHADGRLVVSSAASDIGTGTYTVMAMIAAEALGLPLEQVTFQLGDSTLPVAPIEGGSSHVSTVGSAVDGVCRKLQTQLLRLAQALPDSRFARTKLDDVVFADGSIALRADSSSAIALPELMRAAGKEQIDDKFLLLPNVLKQRKYTRATHGAVFVEVRVDEELGTVRVTRVVSAIAAGRILNPTTARSQIIGGVVWGIGQALHEHTQADHRFGRFMNHDLAQYHVSANADIHDIEVIFADEDDRVVSSLGAKGVGEIGQVGVSAAICNAIFHATGKRIRSTPMTPEKIMAD</sequence>
<keyword evidence="6" id="KW-1185">Reference proteome</keyword>
<dbReference type="OrthoDB" id="6177861at2"/>
<reference evidence="4 5" key="1">
    <citation type="submission" date="2016-08" db="EMBL/GenBank/DDBJ databases">
        <authorList>
            <person name="Seilhamer J.J."/>
        </authorList>
    </citation>
    <scope>NUCLEOTIDE SEQUENCE [LARGE SCALE GENOMIC DNA]</scope>
    <source>
        <strain evidence="4 5">CFBP4690</strain>
    </source>
</reference>
<dbReference type="AlphaFoldDB" id="A0A2S7CWI4"/>
<evidence type="ECO:0000256" key="1">
    <source>
        <dbReference type="SAM" id="MobiDB-lite"/>
    </source>
</evidence>
<feature type="domain" description="Aldehyde oxidase/xanthine dehydrogenase a/b hammerhead" evidence="2">
    <location>
        <begin position="41"/>
        <end position="155"/>
    </location>
</feature>
<evidence type="ECO:0000313" key="5">
    <source>
        <dbReference type="Proteomes" id="UP000237872"/>
    </source>
</evidence>
<dbReference type="Proteomes" id="UP001637990">
    <property type="component" value="Unassembled WGS sequence"/>
</dbReference>
<evidence type="ECO:0000313" key="4">
    <source>
        <dbReference type="EMBL" id="PPU65926.1"/>
    </source>
</evidence>
<comment type="caution">
    <text evidence="4">The sequence shown here is derived from an EMBL/GenBank/DDBJ whole genome shotgun (WGS) entry which is preliminary data.</text>
</comment>
<dbReference type="InterPro" id="IPR016208">
    <property type="entry name" value="Ald_Oxase/xanthine_DH-like"/>
</dbReference>
<name>A0A2S7CWI4_9XANT</name>
<dbReference type="Pfam" id="PF01315">
    <property type="entry name" value="Ald_Xan_dh_C"/>
    <property type="match status" value="1"/>
</dbReference>
<dbReference type="Gene3D" id="3.30.365.10">
    <property type="entry name" value="Aldehyde oxidase/xanthine dehydrogenase, molybdopterin binding domain"/>
    <property type="match status" value="4"/>
</dbReference>
<dbReference type="Proteomes" id="UP000237872">
    <property type="component" value="Unassembled WGS sequence"/>
</dbReference>
<dbReference type="Pfam" id="PF20256">
    <property type="entry name" value="MoCoBD_2"/>
    <property type="match status" value="1"/>
</dbReference>